<dbReference type="Proteomes" id="UP000008177">
    <property type="component" value="Unplaced contigs"/>
</dbReference>
<protein>
    <submittedName>
        <fullName evidence="1">Uncharacterized protein</fullName>
    </submittedName>
</protein>
<dbReference type="HOGENOM" id="CLU_2654186_0_0_1"/>
<accession>G2XTM5</accession>
<reference evidence="2" key="1">
    <citation type="journal article" date="2011" name="PLoS Genet.">
        <title>Genomic analysis of the necrotrophic fungal pathogens Sclerotinia sclerotiorum and Botrytis cinerea.</title>
        <authorList>
            <person name="Amselem J."/>
            <person name="Cuomo C.A."/>
            <person name="van Kan J.A."/>
            <person name="Viaud M."/>
            <person name="Benito E.P."/>
            <person name="Couloux A."/>
            <person name="Coutinho P.M."/>
            <person name="de Vries R.P."/>
            <person name="Dyer P.S."/>
            <person name="Fillinger S."/>
            <person name="Fournier E."/>
            <person name="Gout L."/>
            <person name="Hahn M."/>
            <person name="Kohn L."/>
            <person name="Lapalu N."/>
            <person name="Plummer K.M."/>
            <person name="Pradier J.M."/>
            <person name="Quevillon E."/>
            <person name="Sharon A."/>
            <person name="Simon A."/>
            <person name="ten Have A."/>
            <person name="Tudzynski B."/>
            <person name="Tudzynski P."/>
            <person name="Wincker P."/>
            <person name="Andrew M."/>
            <person name="Anthouard V."/>
            <person name="Beever R.E."/>
            <person name="Beffa R."/>
            <person name="Benoit I."/>
            <person name="Bouzid O."/>
            <person name="Brault B."/>
            <person name="Chen Z."/>
            <person name="Choquer M."/>
            <person name="Collemare J."/>
            <person name="Cotton P."/>
            <person name="Danchin E.G."/>
            <person name="Da Silva C."/>
            <person name="Gautier A."/>
            <person name="Giraud C."/>
            <person name="Giraud T."/>
            <person name="Gonzalez C."/>
            <person name="Grossetete S."/>
            <person name="Guldener U."/>
            <person name="Henrissat B."/>
            <person name="Howlett B.J."/>
            <person name="Kodira C."/>
            <person name="Kretschmer M."/>
            <person name="Lappartient A."/>
            <person name="Leroch M."/>
            <person name="Levis C."/>
            <person name="Mauceli E."/>
            <person name="Neuveglise C."/>
            <person name="Oeser B."/>
            <person name="Pearson M."/>
            <person name="Poulain J."/>
            <person name="Poussereau N."/>
            <person name="Quesneville H."/>
            <person name="Rascle C."/>
            <person name="Schumacher J."/>
            <person name="Segurens B."/>
            <person name="Sexton A."/>
            <person name="Silva E."/>
            <person name="Sirven C."/>
            <person name="Soanes D.M."/>
            <person name="Talbot N.J."/>
            <person name="Templeton M."/>
            <person name="Yandava C."/>
            <person name="Yarden O."/>
            <person name="Zeng Q."/>
            <person name="Rollins J.A."/>
            <person name="Lebrun M.H."/>
            <person name="Dickman M."/>
        </authorList>
    </citation>
    <scope>NUCLEOTIDE SEQUENCE [LARGE SCALE GENOMIC DNA]</scope>
    <source>
        <strain evidence="2">T4</strain>
    </source>
</reference>
<sequence length="76" mass="8773">MLDPRHCFLLHVQKELYSWGTEAHTSWLIIFNASDGIRLRTLILGVENIRQELTSTATNSSIAESLYLQLFMRHGK</sequence>
<dbReference type="EMBL" id="FQ790266">
    <property type="protein sequence ID" value="CCD33893.1"/>
    <property type="molecule type" value="Genomic_DNA"/>
</dbReference>
<evidence type="ECO:0000313" key="2">
    <source>
        <dbReference type="Proteomes" id="UP000008177"/>
    </source>
</evidence>
<proteinExistence type="predicted"/>
<gene>
    <name evidence="1" type="ORF">BofuT4_uP062910.1</name>
</gene>
<dbReference type="AlphaFoldDB" id="G2XTM5"/>
<organism evidence="1 2">
    <name type="scientific">Botryotinia fuckeliana (strain T4)</name>
    <name type="common">Noble rot fungus</name>
    <name type="synonym">Botrytis cinerea</name>
    <dbReference type="NCBI Taxonomy" id="999810"/>
    <lineage>
        <taxon>Eukaryota</taxon>
        <taxon>Fungi</taxon>
        <taxon>Dikarya</taxon>
        <taxon>Ascomycota</taxon>
        <taxon>Pezizomycotina</taxon>
        <taxon>Leotiomycetes</taxon>
        <taxon>Helotiales</taxon>
        <taxon>Sclerotiniaceae</taxon>
        <taxon>Botrytis</taxon>
    </lineage>
</organism>
<name>G2XTM5_BOTF4</name>
<evidence type="ECO:0000313" key="1">
    <source>
        <dbReference type="EMBL" id="CCD33893.1"/>
    </source>
</evidence>
<dbReference type="InParanoid" id="G2XTM5"/>